<dbReference type="GO" id="GO:0006338">
    <property type="term" value="P:chromatin remodeling"/>
    <property type="evidence" value="ECO:0007669"/>
    <property type="project" value="UniProtKB-ARBA"/>
</dbReference>
<dbReference type="InterPro" id="IPR000953">
    <property type="entry name" value="Chromo/chromo_shadow_dom"/>
</dbReference>
<feature type="compositionally biased region" description="Basic and acidic residues" evidence="3">
    <location>
        <begin position="95"/>
        <end position="104"/>
    </location>
</feature>
<dbReference type="GO" id="GO:0005634">
    <property type="term" value="C:nucleus"/>
    <property type="evidence" value="ECO:0007669"/>
    <property type="project" value="UniProtKB-SubCell"/>
</dbReference>
<gene>
    <name evidence="5" type="ORF">SERLADRAFT_459781</name>
</gene>
<dbReference type="Gene3D" id="2.40.50.40">
    <property type="match status" value="1"/>
</dbReference>
<accession>F8NL88</accession>
<dbReference type="InterPro" id="IPR023780">
    <property type="entry name" value="Chromo_domain"/>
</dbReference>
<dbReference type="EMBL" id="GL945430">
    <property type="protein sequence ID" value="EGO28904.1"/>
    <property type="molecule type" value="Genomic_DNA"/>
</dbReference>
<dbReference type="RefSeq" id="XP_007315103.1">
    <property type="nucleotide sequence ID" value="XM_007315041.1"/>
</dbReference>
<dbReference type="InterPro" id="IPR023779">
    <property type="entry name" value="Chromodomain_CS"/>
</dbReference>
<dbReference type="PANTHER" id="PTHR22812">
    <property type="entry name" value="CHROMOBOX PROTEIN"/>
    <property type="match status" value="1"/>
</dbReference>
<organism>
    <name type="scientific">Serpula lacrymans var. lacrymans (strain S7.9)</name>
    <name type="common">Dry rot fungus</name>
    <dbReference type="NCBI Taxonomy" id="578457"/>
    <lineage>
        <taxon>Eukaryota</taxon>
        <taxon>Fungi</taxon>
        <taxon>Dikarya</taxon>
        <taxon>Basidiomycota</taxon>
        <taxon>Agaricomycotina</taxon>
        <taxon>Agaricomycetes</taxon>
        <taxon>Agaricomycetidae</taxon>
        <taxon>Boletales</taxon>
        <taxon>Coniophorineae</taxon>
        <taxon>Serpulaceae</taxon>
        <taxon>Serpula</taxon>
    </lineage>
</organism>
<feature type="region of interest" description="Disordered" evidence="3">
    <location>
        <begin position="95"/>
        <end position="178"/>
    </location>
</feature>
<dbReference type="PROSITE" id="PS50013">
    <property type="entry name" value="CHROMO_2"/>
    <property type="match status" value="1"/>
</dbReference>
<feature type="domain" description="Chromo" evidence="4">
    <location>
        <begin position="12"/>
        <end position="62"/>
    </location>
</feature>
<comment type="subcellular location">
    <subcellularLocation>
        <location evidence="1">Nucleus</location>
    </subcellularLocation>
</comment>
<dbReference type="AlphaFoldDB" id="F8NL88"/>
<name>F8NL88_SERL9</name>
<evidence type="ECO:0000259" key="4">
    <source>
        <dbReference type="PROSITE" id="PS50013"/>
    </source>
</evidence>
<evidence type="ECO:0000256" key="1">
    <source>
        <dbReference type="ARBA" id="ARBA00004123"/>
    </source>
</evidence>
<feature type="non-terminal residue" evidence="5">
    <location>
        <position position="178"/>
    </location>
</feature>
<dbReference type="HOGENOM" id="CLU_1514175_0_0_1"/>
<evidence type="ECO:0000256" key="3">
    <source>
        <dbReference type="SAM" id="MobiDB-lite"/>
    </source>
</evidence>
<dbReference type="InterPro" id="IPR016197">
    <property type="entry name" value="Chromo-like_dom_sf"/>
</dbReference>
<dbReference type="GeneID" id="18817971"/>
<feature type="compositionally biased region" description="Basic residues" evidence="3">
    <location>
        <begin position="105"/>
        <end position="114"/>
    </location>
</feature>
<keyword evidence="2" id="KW-0539">Nucleus</keyword>
<dbReference type="SMART" id="SM00298">
    <property type="entry name" value="CHROMO"/>
    <property type="match status" value="1"/>
</dbReference>
<evidence type="ECO:0000313" key="5">
    <source>
        <dbReference type="EMBL" id="EGO28904.1"/>
    </source>
</evidence>
<dbReference type="KEGG" id="sla:SERLADRAFT_459781"/>
<sequence>MARKKKEEQEVFQVEVITKARVGDEGEWEYYVKWAGYDSDSNSWEPQGNVEGCARLLRSFWDHIGNDDKDWPIGYHCSAEDSWIEKEKRSFAMEFGRQEAEEARRKKAARRSKNKERQNRERQTNTPSIESDADDSDALEDVPLANSHPVGKKRKTVVLSDESGNSSDERPIKTSKIR</sequence>
<dbReference type="OrthoDB" id="2630497at2759"/>
<proteinExistence type="predicted"/>
<dbReference type="InterPro" id="IPR051219">
    <property type="entry name" value="Heterochromatin_chromo-domain"/>
</dbReference>
<evidence type="ECO:0000256" key="2">
    <source>
        <dbReference type="ARBA" id="ARBA00023242"/>
    </source>
</evidence>
<dbReference type="SUPFAM" id="SSF54160">
    <property type="entry name" value="Chromo domain-like"/>
    <property type="match status" value="1"/>
</dbReference>
<dbReference type="Proteomes" id="UP000008064">
    <property type="component" value="Unassembled WGS sequence"/>
</dbReference>
<dbReference type="Pfam" id="PF00385">
    <property type="entry name" value="Chromo"/>
    <property type="match status" value="1"/>
</dbReference>
<reference evidence="5" key="1">
    <citation type="submission" date="2011-04" db="EMBL/GenBank/DDBJ databases">
        <title>Evolution of plant cell wall degrading machinery underlies the functional diversity of forest fungi.</title>
        <authorList>
            <consortium name="US DOE Joint Genome Institute (JGI-PGF)"/>
            <person name="Eastwood D.C."/>
            <person name="Floudas D."/>
            <person name="Binder M."/>
            <person name="Majcherczyk A."/>
            <person name="Schneider P."/>
            <person name="Aerts A."/>
            <person name="Asiegbu F.O."/>
            <person name="Baker S.E."/>
            <person name="Barry K."/>
            <person name="Bendiksby M."/>
            <person name="Blumentritt M."/>
            <person name="Coutinho P.M."/>
            <person name="Cullen D."/>
            <person name="Cullen D."/>
            <person name="Gathman A."/>
            <person name="Goodell B."/>
            <person name="Henrissat B."/>
            <person name="Ihrmark K."/>
            <person name="Kauserud H."/>
            <person name="Kohler A."/>
            <person name="LaButti K."/>
            <person name="Lapidus A."/>
            <person name="Lavin J.L."/>
            <person name="Lee Y.-H."/>
            <person name="Lindquist E."/>
            <person name="Lilly W."/>
            <person name="Lucas S."/>
            <person name="Morin E."/>
            <person name="Murat C."/>
            <person name="Oguiza J.A."/>
            <person name="Park J."/>
            <person name="Pisabarro A.G."/>
            <person name="Riley R."/>
            <person name="Rosling A."/>
            <person name="Salamov A."/>
            <person name="Schmidt O."/>
            <person name="Schmutz J."/>
            <person name="Skrede I."/>
            <person name="Stenlid J."/>
            <person name="Wiebenga A."/>
            <person name="Xie X."/>
            <person name="Kues U."/>
            <person name="Hibbett D.S."/>
            <person name="Hoffmeister D."/>
            <person name="Hogberg N."/>
            <person name="Martin F."/>
            <person name="Grigoriev I.V."/>
            <person name="Watkinson S.C."/>
        </authorList>
    </citation>
    <scope>NUCLEOTIDE SEQUENCE</scope>
    <source>
        <strain evidence="5">S7.9</strain>
    </source>
</reference>
<protein>
    <recommendedName>
        <fullName evidence="4">Chromo domain-containing protein</fullName>
    </recommendedName>
</protein>
<feature type="compositionally biased region" description="Acidic residues" evidence="3">
    <location>
        <begin position="131"/>
        <end position="140"/>
    </location>
</feature>
<dbReference type="PROSITE" id="PS00598">
    <property type="entry name" value="CHROMO_1"/>
    <property type="match status" value="1"/>
</dbReference>